<name>A0A7E5WPE3_TRINI</name>
<dbReference type="InParanoid" id="A0A7E5WPE3"/>
<dbReference type="OrthoDB" id="7465688at2759"/>
<dbReference type="RefSeq" id="XP_026742583.1">
    <property type="nucleotide sequence ID" value="XM_026886782.1"/>
</dbReference>
<sequence length="580" mass="66179">MSELRENVRQVLVKLVPASVINDIACFVFYDNHPKDEKKIDVTICTKKGEVKEYYQRDLVDNIKLDIRPTQIRILRNNNCELYYLVEANENIIILSRKSTLKVHVKLSDVERCDINDNSCRGQASLRVFCKGDAIPITFTDSYEKPHELSESFSPAESDESYPIISQLKRKLIEAKYSVKCNEKTYKDLLNMRQTVAYSAYKKINPNIDDALSKEESKEIASALKMTMEAPWIKVYNNKIVIVLNVENLSNETLEDVHIILHSASNQAIEYTTKLFTPTDYLLHWEERATQTIQGHINTAIVVVIDVDELKSRVVSNIHFNGVVYYMKMGKEHVVPFSDVHISSMDALAEEFDVFSSGELDTNSLLAVLAATEKTDLILRHINQPNDGRLTLDTFCEYLYMDKVLSGNVAIHKKSPYHVLNGVMIVLHGTGNSNCYSMSVYSRTPSQVLALIHYIHDAVPYTIIITTLNYKLTAKDNTLSEYNEDILESTQKLHNYQNYINSITTRSKIALKYLDESLLKMNESKNPIVQSKVGSEIDIFAGGEPAYLEFKKRMREEASKVLEMENEIIDVVSSEEMCVD</sequence>
<keyword evidence="1" id="KW-1185">Reference proteome</keyword>
<dbReference type="GeneID" id="113504477"/>
<proteinExistence type="predicted"/>
<evidence type="ECO:0000313" key="1">
    <source>
        <dbReference type="Proteomes" id="UP000322000"/>
    </source>
</evidence>
<evidence type="ECO:0000313" key="2">
    <source>
        <dbReference type="RefSeq" id="XP_026742583.1"/>
    </source>
</evidence>
<dbReference type="KEGG" id="tnl:113504477"/>
<protein>
    <submittedName>
        <fullName evidence="2">Uncharacterized protein LOC113504477</fullName>
    </submittedName>
</protein>
<organism evidence="1 2">
    <name type="scientific">Trichoplusia ni</name>
    <name type="common">Cabbage looper</name>
    <dbReference type="NCBI Taxonomy" id="7111"/>
    <lineage>
        <taxon>Eukaryota</taxon>
        <taxon>Metazoa</taxon>
        <taxon>Ecdysozoa</taxon>
        <taxon>Arthropoda</taxon>
        <taxon>Hexapoda</taxon>
        <taxon>Insecta</taxon>
        <taxon>Pterygota</taxon>
        <taxon>Neoptera</taxon>
        <taxon>Endopterygota</taxon>
        <taxon>Lepidoptera</taxon>
        <taxon>Glossata</taxon>
        <taxon>Ditrysia</taxon>
        <taxon>Noctuoidea</taxon>
        <taxon>Noctuidae</taxon>
        <taxon>Plusiinae</taxon>
        <taxon>Trichoplusia</taxon>
    </lineage>
</organism>
<dbReference type="Proteomes" id="UP000322000">
    <property type="component" value="Chromosome 2"/>
</dbReference>
<accession>A0A7E5WPE3</accession>
<dbReference type="AlphaFoldDB" id="A0A7E5WPE3"/>
<gene>
    <name evidence="2" type="primary">LOC113504477</name>
</gene>
<reference evidence="2" key="1">
    <citation type="submission" date="2025-08" db="UniProtKB">
        <authorList>
            <consortium name="RefSeq"/>
        </authorList>
    </citation>
    <scope>IDENTIFICATION</scope>
</reference>